<dbReference type="RefSeq" id="WP_136779787.1">
    <property type="nucleotide sequence ID" value="NZ_CP027432.2"/>
</dbReference>
<dbReference type="EMBL" id="RJVK01000002">
    <property type="protein sequence ID" value="ROR39775.1"/>
    <property type="molecule type" value="Genomic_DNA"/>
</dbReference>
<proteinExistence type="predicted"/>
<dbReference type="AlphaFoldDB" id="A0AAJ4RBZ8"/>
<keyword evidence="1" id="KW-0732">Signal</keyword>
<sequence length="293" mass="33411">MKKLILSTALLASSVFAAGTVVMPYGAYIDYSKEAAKDYGFVGGVYASKFFNKIKLELDAEHTYITYKSYAKYARNNKISIANVDYNNNDYNQNDITGIINFYLGDKFAFKLGAHSMFIDQKNNNDSFDNVYIVGLEYYKYLKYNAGMDYYASYYDGFNVKQVSPYVGFNFGNYYSPSGSFYLKFQANLIHITDKGVTGRQNYRNYNITLSNYIKNWTTTLSANFGKSAYRVENGGFVVYNLGEEYKNSFGVNVKYTWDKVNTFGVGFTYSSFKEDGVDVNSAVYLLSYSRAF</sequence>
<evidence type="ECO:0000313" key="2">
    <source>
        <dbReference type="EMBL" id="QCI28036.1"/>
    </source>
</evidence>
<evidence type="ECO:0000313" key="4">
    <source>
        <dbReference type="Proteomes" id="UP000272781"/>
    </source>
</evidence>
<reference evidence="2" key="3">
    <citation type="submission" date="2019-06" db="EMBL/GenBank/DDBJ databases">
        <title>A comparative analysis of the Nautiliaceae.</title>
        <authorList>
            <person name="Grosche A."/>
            <person name="Smedile F."/>
            <person name="Vetriani C."/>
        </authorList>
    </citation>
    <scope>NUCLEOTIDE SEQUENCE</scope>
    <source>
        <strain evidence="2">TB6</strain>
    </source>
</reference>
<reference evidence="3 4" key="2">
    <citation type="submission" date="2018-11" db="EMBL/GenBank/DDBJ databases">
        <title>Genomic Encyclopedia of Type Strains, Phase IV (KMG-IV): sequencing the most valuable type-strain genomes for metagenomic binning, comparative biology and taxonomic classification.</title>
        <authorList>
            <person name="Goeker M."/>
        </authorList>
    </citation>
    <scope>NUCLEOTIDE SEQUENCE [LARGE SCALE GENOMIC DNA]</scope>
    <source>
        <strain evidence="3 4">DSM 27783</strain>
    </source>
</reference>
<dbReference type="Proteomes" id="UP000272781">
    <property type="component" value="Unassembled WGS sequence"/>
</dbReference>
<organism evidence="3 4">
    <name type="scientific">Caminibacter pacificus</name>
    <dbReference type="NCBI Taxonomy" id="1424653"/>
    <lineage>
        <taxon>Bacteria</taxon>
        <taxon>Pseudomonadati</taxon>
        <taxon>Campylobacterota</taxon>
        <taxon>Epsilonproteobacteria</taxon>
        <taxon>Nautiliales</taxon>
        <taxon>Nautiliaceae</taxon>
        <taxon>Caminibacter</taxon>
    </lineage>
</organism>
<keyword evidence="5" id="KW-1185">Reference proteome</keyword>
<accession>A0AAJ4RBZ8</accession>
<protein>
    <recommendedName>
        <fullName evidence="6">Beta-barrel porin-2, OmpL-like. bbp2</fullName>
    </recommendedName>
</protein>
<gene>
    <name evidence="2" type="ORF">C6V80_03365</name>
    <name evidence="3" type="ORF">EDC58_0750</name>
</gene>
<evidence type="ECO:0008006" key="6">
    <source>
        <dbReference type="Google" id="ProtNLM"/>
    </source>
</evidence>
<feature type="signal peptide" evidence="1">
    <location>
        <begin position="1"/>
        <end position="17"/>
    </location>
</feature>
<dbReference type="Proteomes" id="UP000298805">
    <property type="component" value="Chromosome"/>
</dbReference>
<evidence type="ECO:0000256" key="1">
    <source>
        <dbReference type="SAM" id="SignalP"/>
    </source>
</evidence>
<dbReference type="EMBL" id="CP027432">
    <property type="protein sequence ID" value="QCI28036.1"/>
    <property type="molecule type" value="Genomic_DNA"/>
</dbReference>
<reference evidence="5" key="1">
    <citation type="submission" date="2018-03" db="EMBL/GenBank/DDBJ databases">
        <title>A comparative analysis of the Nautiliaceae.</title>
        <authorList>
            <person name="Grosche A."/>
            <person name="Smedile F."/>
            <person name="Vetriani C."/>
        </authorList>
    </citation>
    <scope>NUCLEOTIDE SEQUENCE [LARGE SCALE GENOMIC DNA]</scope>
    <source>
        <strain evidence="5">TB6</strain>
    </source>
</reference>
<evidence type="ECO:0000313" key="5">
    <source>
        <dbReference type="Proteomes" id="UP000298805"/>
    </source>
</evidence>
<feature type="chain" id="PRO_5042615846" description="Beta-barrel porin-2, OmpL-like. bbp2" evidence="1">
    <location>
        <begin position="18"/>
        <end position="293"/>
    </location>
</feature>
<evidence type="ECO:0000313" key="3">
    <source>
        <dbReference type="EMBL" id="ROR39775.1"/>
    </source>
</evidence>
<name>A0AAJ4RBZ8_9BACT</name>